<protein>
    <recommendedName>
        <fullName evidence="2">SUZ domain-containing protein</fullName>
    </recommendedName>
</protein>
<name>G2YBJ5_BOTF4</name>
<feature type="region of interest" description="Disordered" evidence="1">
    <location>
        <begin position="98"/>
        <end position="168"/>
    </location>
</feature>
<feature type="region of interest" description="Disordered" evidence="1">
    <location>
        <begin position="1"/>
        <end position="38"/>
    </location>
</feature>
<dbReference type="PROSITE" id="PS51673">
    <property type="entry name" value="SUZ"/>
    <property type="match status" value="1"/>
</dbReference>
<dbReference type="InParanoid" id="G2YBJ5"/>
<evidence type="ECO:0000256" key="1">
    <source>
        <dbReference type="SAM" id="MobiDB-lite"/>
    </source>
</evidence>
<feature type="compositionally biased region" description="Basic and acidic residues" evidence="1">
    <location>
        <begin position="131"/>
        <end position="153"/>
    </location>
</feature>
<dbReference type="AlphaFoldDB" id="G2YBJ5"/>
<proteinExistence type="predicted"/>
<accession>G2YBJ5</accession>
<evidence type="ECO:0000259" key="2">
    <source>
        <dbReference type="PROSITE" id="PS51673"/>
    </source>
</evidence>
<dbReference type="InterPro" id="IPR024771">
    <property type="entry name" value="SUZ"/>
</dbReference>
<evidence type="ECO:0000313" key="3">
    <source>
        <dbReference type="EMBL" id="CCD34586.1"/>
    </source>
</evidence>
<dbReference type="STRING" id="999810.G2YBJ5"/>
<dbReference type="EMBL" id="FQ790312">
    <property type="protein sequence ID" value="CCD34586.1"/>
    <property type="molecule type" value="Genomic_DNA"/>
</dbReference>
<dbReference type="Proteomes" id="UP000008177">
    <property type="component" value="Unplaced contigs"/>
</dbReference>
<sequence length="168" mass="18596">MSKKPSAPSAWDDDWESQADAWDATPTPNKAVEDEPKISKAERLAKHAETNKKIWESAETPGGLSEQFPFLLPPNLAKPVPLATPYKAPLTLLSRKPAPRTVTKIDPRTGKTITVEAEEEEEVIVAGPSAEELRQKAQREREEKQRKYDEARARILGTSSSPRSKGKG</sequence>
<reference evidence="4" key="1">
    <citation type="journal article" date="2011" name="PLoS Genet.">
        <title>Genomic analysis of the necrotrophic fungal pathogens Sclerotinia sclerotiorum and Botrytis cinerea.</title>
        <authorList>
            <person name="Amselem J."/>
            <person name="Cuomo C.A."/>
            <person name="van Kan J.A."/>
            <person name="Viaud M."/>
            <person name="Benito E.P."/>
            <person name="Couloux A."/>
            <person name="Coutinho P.M."/>
            <person name="de Vries R.P."/>
            <person name="Dyer P.S."/>
            <person name="Fillinger S."/>
            <person name="Fournier E."/>
            <person name="Gout L."/>
            <person name="Hahn M."/>
            <person name="Kohn L."/>
            <person name="Lapalu N."/>
            <person name="Plummer K.M."/>
            <person name="Pradier J.M."/>
            <person name="Quevillon E."/>
            <person name="Sharon A."/>
            <person name="Simon A."/>
            <person name="ten Have A."/>
            <person name="Tudzynski B."/>
            <person name="Tudzynski P."/>
            <person name="Wincker P."/>
            <person name="Andrew M."/>
            <person name="Anthouard V."/>
            <person name="Beever R.E."/>
            <person name="Beffa R."/>
            <person name="Benoit I."/>
            <person name="Bouzid O."/>
            <person name="Brault B."/>
            <person name="Chen Z."/>
            <person name="Choquer M."/>
            <person name="Collemare J."/>
            <person name="Cotton P."/>
            <person name="Danchin E.G."/>
            <person name="Da Silva C."/>
            <person name="Gautier A."/>
            <person name="Giraud C."/>
            <person name="Giraud T."/>
            <person name="Gonzalez C."/>
            <person name="Grossetete S."/>
            <person name="Guldener U."/>
            <person name="Henrissat B."/>
            <person name="Howlett B.J."/>
            <person name="Kodira C."/>
            <person name="Kretschmer M."/>
            <person name="Lappartient A."/>
            <person name="Leroch M."/>
            <person name="Levis C."/>
            <person name="Mauceli E."/>
            <person name="Neuveglise C."/>
            <person name="Oeser B."/>
            <person name="Pearson M."/>
            <person name="Poulain J."/>
            <person name="Poussereau N."/>
            <person name="Quesneville H."/>
            <person name="Rascle C."/>
            <person name="Schumacher J."/>
            <person name="Segurens B."/>
            <person name="Sexton A."/>
            <person name="Silva E."/>
            <person name="Sirven C."/>
            <person name="Soanes D.M."/>
            <person name="Talbot N.J."/>
            <person name="Templeton M."/>
            <person name="Yandava C."/>
            <person name="Yarden O."/>
            <person name="Zeng Q."/>
            <person name="Rollins J.A."/>
            <person name="Lebrun M.H."/>
            <person name="Dickman M."/>
        </authorList>
    </citation>
    <scope>NUCLEOTIDE SEQUENCE [LARGE SCALE GENOMIC DNA]</scope>
    <source>
        <strain evidence="4">T4</strain>
    </source>
</reference>
<evidence type="ECO:0000313" key="4">
    <source>
        <dbReference type="Proteomes" id="UP000008177"/>
    </source>
</evidence>
<dbReference type="OrthoDB" id="5422283at2759"/>
<dbReference type="eggNOG" id="ENOG502SDN7">
    <property type="taxonomic scope" value="Eukaryota"/>
</dbReference>
<dbReference type="HOGENOM" id="CLU_060774_1_1_1"/>
<organism evidence="3 4">
    <name type="scientific">Botryotinia fuckeliana (strain T4)</name>
    <name type="common">Noble rot fungus</name>
    <name type="synonym">Botrytis cinerea</name>
    <dbReference type="NCBI Taxonomy" id="999810"/>
    <lineage>
        <taxon>Eukaryota</taxon>
        <taxon>Fungi</taxon>
        <taxon>Dikarya</taxon>
        <taxon>Ascomycota</taxon>
        <taxon>Pezizomycotina</taxon>
        <taxon>Leotiomycetes</taxon>
        <taxon>Helotiales</taxon>
        <taxon>Sclerotiniaceae</taxon>
        <taxon>Botrytis</taxon>
    </lineage>
</organism>
<feature type="domain" description="SUZ" evidence="2">
    <location>
        <begin position="67"/>
        <end position="160"/>
    </location>
</feature>
<gene>
    <name evidence="3" type="ORF">BofuT4_P101850.1</name>
</gene>
<feature type="compositionally biased region" description="Polar residues" evidence="1">
    <location>
        <begin position="157"/>
        <end position="168"/>
    </location>
</feature>
<dbReference type="Pfam" id="PF12752">
    <property type="entry name" value="SUZ"/>
    <property type="match status" value="1"/>
</dbReference>